<feature type="transmembrane region" description="Helical" evidence="6">
    <location>
        <begin position="300"/>
        <end position="323"/>
    </location>
</feature>
<evidence type="ECO:0000256" key="2">
    <source>
        <dbReference type="ARBA" id="ARBA00022475"/>
    </source>
</evidence>
<dbReference type="PANTHER" id="PTHR30482">
    <property type="entry name" value="HIGH-AFFINITY BRANCHED-CHAIN AMINO ACID TRANSPORT SYSTEM PERMEASE"/>
    <property type="match status" value="1"/>
</dbReference>
<gene>
    <name evidence="7" type="ORF">SAMN03080618_02465</name>
</gene>
<dbReference type="EMBL" id="FORF01000013">
    <property type="protein sequence ID" value="SFJ25588.1"/>
    <property type="molecule type" value="Genomic_DNA"/>
</dbReference>
<evidence type="ECO:0000313" key="8">
    <source>
        <dbReference type="Proteomes" id="UP000242763"/>
    </source>
</evidence>
<reference evidence="8" key="1">
    <citation type="submission" date="2016-10" db="EMBL/GenBank/DDBJ databases">
        <authorList>
            <person name="Varghese N."/>
            <person name="Submissions S."/>
        </authorList>
    </citation>
    <scope>NUCLEOTIDE SEQUENCE [LARGE SCALE GENOMIC DNA]</scope>
    <source>
        <strain evidence="8">DSM 21857</strain>
    </source>
</reference>
<feature type="transmembrane region" description="Helical" evidence="6">
    <location>
        <begin position="128"/>
        <end position="149"/>
    </location>
</feature>
<protein>
    <submittedName>
        <fullName evidence="7">Branched-chain amino acid transport system permease protein</fullName>
    </submittedName>
</protein>
<keyword evidence="2" id="KW-1003">Cell membrane</keyword>
<feature type="transmembrane region" description="Helical" evidence="6">
    <location>
        <begin position="264"/>
        <end position="288"/>
    </location>
</feature>
<dbReference type="AlphaFoldDB" id="A0A1I3PVA0"/>
<accession>A0A1I3PVA0</accession>
<evidence type="ECO:0000256" key="3">
    <source>
        <dbReference type="ARBA" id="ARBA00022692"/>
    </source>
</evidence>
<sequence>MNQAMSANANVDTARQWLKRQSRWSPFEIVFWLALLLPFFLFPTYLPLASQIAIAALFALSVDLILGYAGIITLGHAMFFGLGAYAAALLAKAGWSEPLTGLLFAGVFAGLIGFITSFMIVRVQHLALLMITLGLGVLTLELANAMSWLTGGTDGLRVPRTWPIFNYFRFDLWGYTSYGYTLAVLFICFLLSRLLVNSSFGLALRGIRENVKRMPAIGSDHHRHLQKIYTISAAMAGLAGALLAQTTSTVALDVLSFTRSADVIVMLVLGGTGRLYGAIVGAIIFLVARDQLAGINPQYWYFWIGLLLMVVVLFMPKGILGFLSRLAGRRDND</sequence>
<evidence type="ECO:0000256" key="4">
    <source>
        <dbReference type="ARBA" id="ARBA00022989"/>
    </source>
</evidence>
<feature type="transmembrane region" description="Helical" evidence="6">
    <location>
        <begin position="29"/>
        <end position="46"/>
    </location>
</feature>
<dbReference type="CDD" id="cd06581">
    <property type="entry name" value="TM_PBP1_LivM_like"/>
    <property type="match status" value="1"/>
</dbReference>
<keyword evidence="5 6" id="KW-0472">Membrane</keyword>
<dbReference type="Proteomes" id="UP000242763">
    <property type="component" value="Unassembled WGS sequence"/>
</dbReference>
<feature type="transmembrane region" description="Helical" evidence="6">
    <location>
        <begin position="101"/>
        <end position="121"/>
    </location>
</feature>
<dbReference type="InterPro" id="IPR043428">
    <property type="entry name" value="LivM-like"/>
</dbReference>
<keyword evidence="3 6" id="KW-0812">Transmembrane</keyword>
<evidence type="ECO:0000256" key="1">
    <source>
        <dbReference type="ARBA" id="ARBA00004651"/>
    </source>
</evidence>
<dbReference type="Pfam" id="PF02653">
    <property type="entry name" value="BPD_transp_2"/>
    <property type="match status" value="1"/>
</dbReference>
<feature type="transmembrane region" description="Helical" evidence="6">
    <location>
        <begin position="225"/>
        <end position="244"/>
    </location>
</feature>
<dbReference type="STRING" id="1121003.SAMN03080618_02465"/>
<name>A0A1I3PVA0_9HYPH</name>
<dbReference type="RefSeq" id="WP_244523242.1">
    <property type="nucleotide sequence ID" value="NZ_FORF01000013.1"/>
</dbReference>
<dbReference type="GO" id="GO:0005886">
    <property type="term" value="C:plasma membrane"/>
    <property type="evidence" value="ECO:0007669"/>
    <property type="project" value="UniProtKB-SubCell"/>
</dbReference>
<comment type="subcellular location">
    <subcellularLocation>
        <location evidence="1">Cell membrane</location>
        <topology evidence="1">Multi-pass membrane protein</topology>
    </subcellularLocation>
</comment>
<evidence type="ECO:0000313" key="7">
    <source>
        <dbReference type="EMBL" id="SFJ25588.1"/>
    </source>
</evidence>
<evidence type="ECO:0000256" key="6">
    <source>
        <dbReference type="SAM" id="Phobius"/>
    </source>
</evidence>
<keyword evidence="8" id="KW-1185">Reference proteome</keyword>
<dbReference type="InterPro" id="IPR001851">
    <property type="entry name" value="ABC_transp_permease"/>
</dbReference>
<evidence type="ECO:0000256" key="5">
    <source>
        <dbReference type="ARBA" id="ARBA00023136"/>
    </source>
</evidence>
<feature type="transmembrane region" description="Helical" evidence="6">
    <location>
        <begin position="178"/>
        <end position="204"/>
    </location>
</feature>
<dbReference type="PANTHER" id="PTHR30482:SF17">
    <property type="entry name" value="ABC TRANSPORTER ATP-BINDING PROTEIN"/>
    <property type="match status" value="1"/>
</dbReference>
<organism evidence="7 8">
    <name type="scientific">Aquamicrobium aerolatum DSM 21857</name>
    <dbReference type="NCBI Taxonomy" id="1121003"/>
    <lineage>
        <taxon>Bacteria</taxon>
        <taxon>Pseudomonadati</taxon>
        <taxon>Pseudomonadota</taxon>
        <taxon>Alphaproteobacteria</taxon>
        <taxon>Hyphomicrobiales</taxon>
        <taxon>Phyllobacteriaceae</taxon>
        <taxon>Aerobium</taxon>
    </lineage>
</organism>
<proteinExistence type="predicted"/>
<keyword evidence="4 6" id="KW-1133">Transmembrane helix</keyword>
<dbReference type="GO" id="GO:0015658">
    <property type="term" value="F:branched-chain amino acid transmembrane transporter activity"/>
    <property type="evidence" value="ECO:0007669"/>
    <property type="project" value="InterPro"/>
</dbReference>